<evidence type="ECO:0000313" key="2">
    <source>
        <dbReference type="Proteomes" id="UP000244773"/>
    </source>
</evidence>
<protein>
    <submittedName>
        <fullName evidence="1">Putative VV A32-like virion packaging ATPase</fullName>
    </submittedName>
</protein>
<name>A0A2P0VMY6_9VIRU</name>
<dbReference type="Proteomes" id="UP000244773">
    <property type="component" value="Segment"/>
</dbReference>
<gene>
    <name evidence="1" type="ORF">TetV_186</name>
</gene>
<dbReference type="EMBL" id="KY322437">
    <property type="protein sequence ID" value="AUF82278.1"/>
    <property type="molecule type" value="Genomic_DNA"/>
</dbReference>
<reference evidence="1" key="1">
    <citation type="journal article" date="2018" name="Virology">
        <title>A giant virus infecting green algae encodes key fermentation genes.</title>
        <authorList>
            <person name="Schvarcz C.R."/>
            <person name="Steward G.F."/>
        </authorList>
    </citation>
    <scope>NUCLEOTIDE SEQUENCE [LARGE SCALE GENOMIC DNA]</scope>
</reference>
<evidence type="ECO:0000313" key="1">
    <source>
        <dbReference type="EMBL" id="AUF82278.1"/>
    </source>
</evidence>
<sequence length="268" mass="31340">MQIKLRKFDISSVRDDAVIIMLGKRNTGKSFLCKDLLSYHSDIPTGIVISGTESSNKFYGDIFPPLFIYDEYKPEIVANLIKRQKTVIRKNQQNSGPPVDPRTVFIMDDCLYDDSWTRDVNIRNIFMNGRHQKIMFLFTMQYPLGVPPVLRANIDYVFILREQIVSNRKRIYENYCGMLPSFDVFCSVLDQTTENYECLVVDNTVKSNRIEDQIFYYKAEEAPPFTIGSKQFWQENNERLGSDSDDEEPFDMKKTGKKNKIWLEVKKI</sequence>
<keyword evidence="2" id="KW-1185">Reference proteome</keyword>
<accession>A0A2P0VMY6</accession>
<proteinExistence type="predicted"/>
<organism evidence="1">
    <name type="scientific">Tetraselmis virus 1</name>
    <dbReference type="NCBI Taxonomy" id="2060617"/>
    <lineage>
        <taxon>Viruses</taxon>
        <taxon>Varidnaviria</taxon>
        <taxon>Bamfordvirae</taxon>
        <taxon>Nucleocytoviricota</taxon>
        <taxon>Megaviricetes</taxon>
        <taxon>Imitervirales</taxon>
        <taxon>Allomimiviridae</taxon>
        <taxon>Oceanusvirus</taxon>
        <taxon>Oceanusvirus kaneohense</taxon>
    </lineage>
</organism>